<feature type="region of interest" description="Disordered" evidence="1">
    <location>
        <begin position="1"/>
        <end position="72"/>
    </location>
</feature>
<sequence>MSGIMGDLEQAAGSKMNKDAQPGDNIERTADQDVNQEVNKVAGDAGVPQGADNTIDQAVDGKVNSDIPGGNN</sequence>
<name>A0ABR2UUN1_9PEZI</name>
<gene>
    <name evidence="2" type="ORF">SUNI508_08100</name>
</gene>
<reference evidence="2 3" key="1">
    <citation type="journal article" date="2024" name="J. Plant Pathol.">
        <title>Sequence and assembly of the genome of Seiridium unicorne, isolate CBS 538.82, causal agent of cypress canker disease.</title>
        <authorList>
            <person name="Scali E."/>
            <person name="Rocca G.D."/>
            <person name="Danti R."/>
            <person name="Garbelotto M."/>
            <person name="Barberini S."/>
            <person name="Baroncelli R."/>
            <person name="Emiliani G."/>
        </authorList>
    </citation>
    <scope>NUCLEOTIDE SEQUENCE [LARGE SCALE GENOMIC DNA]</scope>
    <source>
        <strain evidence="2 3">BM-138-508</strain>
    </source>
</reference>
<evidence type="ECO:0000313" key="2">
    <source>
        <dbReference type="EMBL" id="KAK9418373.1"/>
    </source>
</evidence>
<evidence type="ECO:0000256" key="1">
    <source>
        <dbReference type="SAM" id="MobiDB-lite"/>
    </source>
</evidence>
<comment type="caution">
    <text evidence="2">The sequence shown here is derived from an EMBL/GenBank/DDBJ whole genome shotgun (WGS) entry which is preliminary data.</text>
</comment>
<accession>A0ABR2UUN1</accession>
<dbReference type="Proteomes" id="UP001408356">
    <property type="component" value="Unassembled WGS sequence"/>
</dbReference>
<evidence type="ECO:0000313" key="3">
    <source>
        <dbReference type="Proteomes" id="UP001408356"/>
    </source>
</evidence>
<dbReference type="EMBL" id="JARVKF010000385">
    <property type="protein sequence ID" value="KAK9418373.1"/>
    <property type="molecule type" value="Genomic_DNA"/>
</dbReference>
<proteinExistence type="predicted"/>
<keyword evidence="3" id="KW-1185">Reference proteome</keyword>
<protein>
    <submittedName>
        <fullName evidence="2">Antitoxin</fullName>
    </submittedName>
</protein>
<organism evidence="2 3">
    <name type="scientific">Seiridium unicorne</name>
    <dbReference type="NCBI Taxonomy" id="138068"/>
    <lineage>
        <taxon>Eukaryota</taxon>
        <taxon>Fungi</taxon>
        <taxon>Dikarya</taxon>
        <taxon>Ascomycota</taxon>
        <taxon>Pezizomycotina</taxon>
        <taxon>Sordariomycetes</taxon>
        <taxon>Xylariomycetidae</taxon>
        <taxon>Amphisphaeriales</taxon>
        <taxon>Sporocadaceae</taxon>
        <taxon>Seiridium</taxon>
    </lineage>
</organism>